<accession>A0AAE6Y4I7</accession>
<dbReference type="RefSeq" id="WP_078632566.1">
    <property type="nucleotide sequence ID" value="NZ_CM007717.1"/>
</dbReference>
<dbReference type="EMBL" id="CP050692">
    <property type="protein sequence ID" value="QIT42956.1"/>
    <property type="molecule type" value="Genomic_DNA"/>
</dbReference>
<sequence length="571" mass="62049">MTQVQATVLKKLDSASNPFTSYQEMVTALAAAVGEEGRTEAELDHLHALCAAMLFFHQPDGALKGSYRGPGPEPWPTAANQLPPEVRAVWVVYADAAGHPMVRARLHHLLWEARHGSRPFDHVSAAIAGYREAVPVLLADTGDRAVSARCKAVDALLAAHDLAVRLRQPQLADIATEMVGLAATALDWPEPSPGIVHAAIEPLLADKNLHQLIRPVLERAVDRFRADSHSRIGSLQMMRRIEADPTDQQQIDQRILAAYTDHAEQLDGLPKLMRLEEAAAFARDHGLTDALDEIRRTQQKLRPEDLCLTRMITPLQFPTALVDAARAAVDSAADLSEALRTIATAVPVLADPIDAEQHGLLRLPTAHLNLNGPVVTAFSEEGAAAGTSRIDALVFSLGIHGVLIEAQLDQLHERFAPTEDQLLGQLTNPPHAPASRMRGLARALRAFWEHEDDVAITLALPRVEGLLRRRIQAADVSFIQHHQGDRPGQVSQLGSLITDMDKAGYPEPWPTFFRTLVGGPTDGLNLRNNVLHDLVDTPPRHQVALVIKAALSLLFVPLEDPADSGSPAADS</sequence>
<proteinExistence type="predicted"/>
<organism evidence="2 4">
    <name type="scientific">Streptomyces antibioticus</name>
    <dbReference type="NCBI Taxonomy" id="1890"/>
    <lineage>
        <taxon>Bacteria</taxon>
        <taxon>Bacillati</taxon>
        <taxon>Actinomycetota</taxon>
        <taxon>Actinomycetes</taxon>
        <taxon>Kitasatosporales</taxon>
        <taxon>Streptomycetaceae</taxon>
        <taxon>Streptomyces</taxon>
    </lineage>
</organism>
<dbReference type="Proteomes" id="UP000190306">
    <property type="component" value="Chromosome"/>
</dbReference>
<protein>
    <recommendedName>
        <fullName evidence="5">DUF4209 domain-containing protein</fullName>
    </recommendedName>
</protein>
<gene>
    <name evidence="1" type="ORF">AFM16_04755</name>
    <name evidence="2" type="ORF">HCX60_04965</name>
</gene>
<dbReference type="EMBL" id="LHQL01000001">
    <property type="protein sequence ID" value="OOQ55318.1"/>
    <property type="molecule type" value="Genomic_DNA"/>
</dbReference>
<keyword evidence="3" id="KW-1185">Reference proteome</keyword>
<evidence type="ECO:0000313" key="1">
    <source>
        <dbReference type="EMBL" id="OOQ55318.1"/>
    </source>
</evidence>
<reference evidence="1 3" key="1">
    <citation type="submission" date="2015-07" db="EMBL/GenBank/DDBJ databases">
        <title>Draft Genome Sequence of Streptomyces antibioticus, IMRU 3720 reveals insights in the evolution of actinomycin biosynthetic gene clusters in Streptomyces.</title>
        <authorList>
            <person name="Crnovcic I."/>
            <person name="Ruckert C."/>
            <person name="Kalinowksi J."/>
            <person name="Keller U."/>
        </authorList>
    </citation>
    <scope>NUCLEOTIDE SEQUENCE [LARGE SCALE GENOMIC DNA]</scope>
    <source>
        <strain evidence="1 3">DSM 41481</strain>
    </source>
</reference>
<dbReference type="AlphaFoldDB" id="A0AAE6Y4I7"/>
<name>A0AAE6Y4I7_STRAT</name>
<reference evidence="2 4" key="2">
    <citation type="submission" date="2020-03" db="EMBL/GenBank/DDBJ databases">
        <title>Is there a link between lipid content and antibiotic production in Streptomyces?</title>
        <authorList>
            <person name="David M."/>
            <person name="Lejeune C."/>
            <person name="Abreu S."/>
            <person name="Thibessard A."/>
            <person name="Leblond P."/>
            <person name="Chaminade P."/>
            <person name="Virolle M.-J."/>
        </authorList>
    </citation>
    <scope>NUCLEOTIDE SEQUENCE [LARGE SCALE GENOMIC DNA]</scope>
    <source>
        <strain evidence="2 4">DSM 41481</strain>
    </source>
</reference>
<dbReference type="Proteomes" id="UP000502504">
    <property type="component" value="Chromosome"/>
</dbReference>
<evidence type="ECO:0000313" key="4">
    <source>
        <dbReference type="Proteomes" id="UP000502504"/>
    </source>
</evidence>
<evidence type="ECO:0000313" key="3">
    <source>
        <dbReference type="Proteomes" id="UP000190306"/>
    </source>
</evidence>
<evidence type="ECO:0008006" key="5">
    <source>
        <dbReference type="Google" id="ProtNLM"/>
    </source>
</evidence>
<evidence type="ECO:0000313" key="2">
    <source>
        <dbReference type="EMBL" id="QIT42956.1"/>
    </source>
</evidence>